<accession>A0A6G1FAB4</accession>
<dbReference type="EMBL" id="SPHZ02000001">
    <property type="protein sequence ID" value="KAF0933761.1"/>
    <property type="molecule type" value="Genomic_DNA"/>
</dbReference>
<evidence type="ECO:0000313" key="2">
    <source>
        <dbReference type="Proteomes" id="UP000479710"/>
    </source>
</evidence>
<evidence type="ECO:0000313" key="1">
    <source>
        <dbReference type="EMBL" id="KAF0933761.1"/>
    </source>
</evidence>
<protein>
    <submittedName>
        <fullName evidence="1">Uncharacterized protein</fullName>
    </submittedName>
</protein>
<keyword evidence="2" id="KW-1185">Reference proteome</keyword>
<name>A0A6G1FAB4_9ORYZ</name>
<reference evidence="1 2" key="1">
    <citation type="submission" date="2019-11" db="EMBL/GenBank/DDBJ databases">
        <title>Whole genome sequence of Oryza granulata.</title>
        <authorList>
            <person name="Li W."/>
        </authorList>
    </citation>
    <scope>NUCLEOTIDE SEQUENCE [LARGE SCALE GENOMIC DNA]</scope>
    <source>
        <strain evidence="2">cv. Menghai</strain>
        <tissue evidence="1">Leaf</tissue>
    </source>
</reference>
<dbReference type="AlphaFoldDB" id="A0A6G1FAB4"/>
<sequence>MNCKEGAAPGKEVQQAGCTARTLRCSVRVTVRAALSQRAPRRLLMQFNRRPSHLGAWQDHLRSYRVTLAIAFVLVWRGFL</sequence>
<dbReference type="Proteomes" id="UP000479710">
    <property type="component" value="Unassembled WGS sequence"/>
</dbReference>
<proteinExistence type="predicted"/>
<organism evidence="1 2">
    <name type="scientific">Oryza meyeriana var. granulata</name>
    <dbReference type="NCBI Taxonomy" id="110450"/>
    <lineage>
        <taxon>Eukaryota</taxon>
        <taxon>Viridiplantae</taxon>
        <taxon>Streptophyta</taxon>
        <taxon>Embryophyta</taxon>
        <taxon>Tracheophyta</taxon>
        <taxon>Spermatophyta</taxon>
        <taxon>Magnoliopsida</taxon>
        <taxon>Liliopsida</taxon>
        <taxon>Poales</taxon>
        <taxon>Poaceae</taxon>
        <taxon>BOP clade</taxon>
        <taxon>Oryzoideae</taxon>
        <taxon>Oryzeae</taxon>
        <taxon>Oryzinae</taxon>
        <taxon>Oryza</taxon>
        <taxon>Oryza meyeriana</taxon>
    </lineage>
</organism>
<gene>
    <name evidence="1" type="ORF">E2562_019229</name>
</gene>
<comment type="caution">
    <text evidence="1">The sequence shown here is derived from an EMBL/GenBank/DDBJ whole genome shotgun (WGS) entry which is preliminary data.</text>
</comment>